<proteinExistence type="predicted"/>
<keyword evidence="3" id="KW-1185">Reference proteome</keyword>
<dbReference type="AlphaFoldDB" id="A0A142JKF6"/>
<dbReference type="KEGG" id="cnan:A2G96_12910"/>
<keyword evidence="1" id="KW-0812">Transmembrane</keyword>
<gene>
    <name evidence="2" type="ORF">A2G96_12910</name>
</gene>
<dbReference type="EMBL" id="CP014844">
    <property type="protein sequence ID" value="AMR78568.1"/>
    <property type="molecule type" value="Genomic_DNA"/>
</dbReference>
<keyword evidence="1" id="KW-1133">Transmembrane helix</keyword>
<name>A0A142JKF6_9BURK</name>
<evidence type="ECO:0000256" key="1">
    <source>
        <dbReference type="SAM" id="Phobius"/>
    </source>
</evidence>
<organism evidence="2 3">
    <name type="scientific">Cupriavidus nantongensis</name>
    <dbReference type="NCBI Taxonomy" id="1796606"/>
    <lineage>
        <taxon>Bacteria</taxon>
        <taxon>Pseudomonadati</taxon>
        <taxon>Pseudomonadota</taxon>
        <taxon>Betaproteobacteria</taxon>
        <taxon>Burkholderiales</taxon>
        <taxon>Burkholderiaceae</taxon>
        <taxon>Cupriavidus</taxon>
    </lineage>
</organism>
<reference evidence="2 3" key="1">
    <citation type="submission" date="2016-03" db="EMBL/GenBank/DDBJ databases">
        <title>Complete genome sequence of a novel chlorpyrifos degrading bacterium, Cupriavidus nantongensis sp. X1.</title>
        <authorList>
            <person name="Fang L."/>
        </authorList>
    </citation>
    <scope>NUCLEOTIDE SEQUENCE [LARGE SCALE GENOMIC DNA]</scope>
    <source>
        <strain evidence="2 3">X1</strain>
    </source>
</reference>
<dbReference type="STRING" id="1796606.A2G96_12910"/>
<evidence type="ECO:0000313" key="3">
    <source>
        <dbReference type="Proteomes" id="UP000075238"/>
    </source>
</evidence>
<protein>
    <submittedName>
        <fullName evidence="2">Uncharacterized protein</fullName>
    </submittedName>
</protein>
<sequence length="140" mass="15441">MLEKAKTLALCALVILTLTMSIRDQLPATQDDIVGAMASLHHLPAAAAALQRNLVLQPHPTKAALRRMRAEVLDETTRTATSDESLSSEARNRLAILVGLTSCVVLVALRILVRRLQRRWNTTAARKCNKPPSRLSNKDR</sequence>
<evidence type="ECO:0000313" key="2">
    <source>
        <dbReference type="EMBL" id="AMR78568.1"/>
    </source>
</evidence>
<accession>A0A142JKF6</accession>
<dbReference type="Proteomes" id="UP000075238">
    <property type="component" value="Chromosome 1"/>
</dbReference>
<keyword evidence="1" id="KW-0472">Membrane</keyword>
<feature type="transmembrane region" description="Helical" evidence="1">
    <location>
        <begin position="94"/>
        <end position="113"/>
    </location>
</feature>